<protein>
    <submittedName>
        <fullName evidence="1">Uncharacterized protein</fullName>
    </submittedName>
</protein>
<dbReference type="AlphaFoldDB" id="B6T7F7"/>
<sequence length="185" mass="20442">MKKKQARARRQRVPAFGEWNHAYSYGGGGGDQRPVVTHYDLDSAMQMQARRLVVAIPAVPPKPASKVVKWRQSATATLELEDEDGEHEHEDEKKQLQQQHLGLDVVVGLGLGGHGGAGGAARKQQGKQQSPVVGYQARRRRAAVKTVDQDLYHIPPDMLCHEPRKRLTRKKSLWTGSLGLSCVVA</sequence>
<reference evidence="1" key="1">
    <citation type="journal article" date="2009" name="Plant Mol. Biol.">
        <title>Insights into corn genes derived from large-scale cDNA sequencing.</title>
        <authorList>
            <person name="Alexandrov N.N."/>
            <person name="Brover V.V."/>
            <person name="Freidin S."/>
            <person name="Troukhan M.E."/>
            <person name="Tatarinova T.V."/>
            <person name="Zhang H."/>
            <person name="Swaller T.J."/>
            <person name="Lu Y.P."/>
            <person name="Bouck J."/>
            <person name="Flavell R.B."/>
            <person name="Feldmann K.A."/>
        </authorList>
    </citation>
    <scope>NUCLEOTIDE SEQUENCE</scope>
</reference>
<evidence type="ECO:0000313" key="1">
    <source>
        <dbReference type="EMBL" id="ACG33040.1"/>
    </source>
</evidence>
<dbReference type="ExpressionAtlas" id="B6T7F7">
    <property type="expression patterns" value="baseline and differential"/>
</dbReference>
<accession>B6T7F7</accession>
<name>B6T7F7_MAIZE</name>
<proteinExistence type="evidence at transcript level"/>
<dbReference type="PANTHER" id="PTHR33699">
    <property type="entry name" value="EXPRESSED PROTEIN"/>
    <property type="match status" value="1"/>
</dbReference>
<dbReference type="PANTHER" id="PTHR33699:SF23">
    <property type="entry name" value="EXPRESSED PROTEIN"/>
    <property type="match status" value="1"/>
</dbReference>
<organism evidence="1">
    <name type="scientific">Zea mays</name>
    <name type="common">Maize</name>
    <dbReference type="NCBI Taxonomy" id="4577"/>
    <lineage>
        <taxon>Eukaryota</taxon>
        <taxon>Viridiplantae</taxon>
        <taxon>Streptophyta</taxon>
        <taxon>Embryophyta</taxon>
        <taxon>Tracheophyta</taxon>
        <taxon>Spermatophyta</taxon>
        <taxon>Magnoliopsida</taxon>
        <taxon>Liliopsida</taxon>
        <taxon>Poales</taxon>
        <taxon>Poaceae</taxon>
        <taxon>PACMAD clade</taxon>
        <taxon>Panicoideae</taxon>
        <taxon>Andropogonodae</taxon>
        <taxon>Andropogoneae</taxon>
        <taxon>Tripsacinae</taxon>
        <taxon>Zea</taxon>
    </lineage>
</organism>
<dbReference type="EMBL" id="EU960922">
    <property type="protein sequence ID" value="ACG33040.1"/>
    <property type="molecule type" value="mRNA"/>
</dbReference>